<protein>
    <submittedName>
        <fullName evidence="2">Uncharacterized protein</fullName>
    </submittedName>
</protein>
<organism evidence="2 3">
    <name type="scientific">Hyphomonas beringensis</name>
    <dbReference type="NCBI Taxonomy" id="1280946"/>
    <lineage>
        <taxon>Bacteria</taxon>
        <taxon>Pseudomonadati</taxon>
        <taxon>Pseudomonadota</taxon>
        <taxon>Alphaproteobacteria</taxon>
        <taxon>Hyphomonadales</taxon>
        <taxon>Hyphomonadaceae</taxon>
        <taxon>Hyphomonas</taxon>
    </lineage>
</organism>
<evidence type="ECO:0000256" key="1">
    <source>
        <dbReference type="SAM" id="SignalP"/>
    </source>
</evidence>
<sequence>MMKPLLAGLCLGLVSQPALADEVWSTLVGDVVYESDTPEGWAVWSYEADSGPVKIYLKGLAGVYEGRGAYAGVWIAQDDPEIEMCDVAIRNPDTGASHYNWGRVDIVFTEPDFPGGWVALRGNCFNDPTDYLVGKPIVASE</sequence>
<dbReference type="AlphaFoldDB" id="A0A062UC75"/>
<comment type="caution">
    <text evidence="2">The sequence shown here is derived from an EMBL/GenBank/DDBJ whole genome shotgun (WGS) entry which is preliminary data.</text>
</comment>
<feature type="signal peptide" evidence="1">
    <location>
        <begin position="1"/>
        <end position="20"/>
    </location>
</feature>
<dbReference type="STRING" id="1280946.HY29_15590"/>
<feature type="chain" id="PRO_5001618192" evidence="1">
    <location>
        <begin position="21"/>
        <end position="141"/>
    </location>
</feature>
<name>A0A062UC75_9PROT</name>
<dbReference type="EMBL" id="AWFF01000042">
    <property type="protein sequence ID" value="KCZ54164.1"/>
    <property type="molecule type" value="Genomic_DNA"/>
</dbReference>
<dbReference type="Proteomes" id="UP000027037">
    <property type="component" value="Unassembled WGS sequence"/>
</dbReference>
<reference evidence="2 3" key="1">
    <citation type="journal article" date="2014" name="Antonie Van Leeuwenhoek">
        <title>Hyphomonas beringensis sp. nov. and Hyphomonas chukchiensis sp. nov., isolated from surface seawater of the Bering Sea and Chukchi Sea.</title>
        <authorList>
            <person name="Li C."/>
            <person name="Lai Q."/>
            <person name="Li G."/>
            <person name="Dong C."/>
            <person name="Wang J."/>
            <person name="Liao Y."/>
            <person name="Shao Z."/>
        </authorList>
    </citation>
    <scope>NUCLEOTIDE SEQUENCE [LARGE SCALE GENOMIC DNA]</scope>
    <source>
        <strain evidence="2 3">25B14_1</strain>
    </source>
</reference>
<gene>
    <name evidence="2" type="ORF">HY29_15590</name>
</gene>
<keyword evidence="3" id="KW-1185">Reference proteome</keyword>
<accession>A0A062UC75</accession>
<dbReference type="eggNOG" id="ENOG503065G">
    <property type="taxonomic scope" value="Bacteria"/>
</dbReference>
<keyword evidence="1" id="KW-0732">Signal</keyword>
<proteinExistence type="predicted"/>
<evidence type="ECO:0000313" key="3">
    <source>
        <dbReference type="Proteomes" id="UP000027037"/>
    </source>
</evidence>
<dbReference type="PATRIC" id="fig|1280946.3.peg.2118"/>
<dbReference type="OrthoDB" id="572536at2"/>
<dbReference type="RefSeq" id="WP_051601410.1">
    <property type="nucleotide sequence ID" value="NZ_AWFF01000042.1"/>
</dbReference>
<evidence type="ECO:0000313" key="2">
    <source>
        <dbReference type="EMBL" id="KCZ54164.1"/>
    </source>
</evidence>